<dbReference type="Pfam" id="PF00005">
    <property type="entry name" value="ABC_tran"/>
    <property type="match status" value="2"/>
</dbReference>
<dbReference type="GO" id="GO:0016887">
    <property type="term" value="F:ATP hydrolysis activity"/>
    <property type="evidence" value="ECO:0007669"/>
    <property type="project" value="InterPro"/>
</dbReference>
<evidence type="ECO:0000256" key="7">
    <source>
        <dbReference type="ARBA" id="ARBA00022840"/>
    </source>
</evidence>
<dbReference type="FunFam" id="3.40.50.300:FF:000127">
    <property type="entry name" value="Ribose import ATP-binding protein RbsA"/>
    <property type="match status" value="1"/>
</dbReference>
<dbReference type="GeneID" id="97206546"/>
<feature type="domain" description="ABC transporter" evidence="10">
    <location>
        <begin position="10"/>
        <end position="245"/>
    </location>
</feature>
<dbReference type="RefSeq" id="WP_165641413.1">
    <property type="nucleotide sequence ID" value="NZ_BAABZL010000001.1"/>
</dbReference>
<dbReference type="EMBL" id="JAKNGE010000050">
    <property type="protein sequence ID" value="MCG4749078.1"/>
    <property type="molecule type" value="Genomic_DNA"/>
</dbReference>
<name>A0AAW5CAR4_9FIRM</name>
<evidence type="ECO:0000256" key="8">
    <source>
        <dbReference type="ARBA" id="ARBA00022967"/>
    </source>
</evidence>
<evidence type="ECO:0000313" key="11">
    <source>
        <dbReference type="EMBL" id="MCG4749078.1"/>
    </source>
</evidence>
<sequence length="505" mass="56005">MQKEPGTPLVELKHISKSFPGVKVLEDISVAFYPGKVHVLLGENGAGKSTIIKIISGIYHPDSGEVMIEGKAERFTNIRQSQKLGISVIHQELSVIEDLMVYENVFLGREIRCNGILDKKKMIAETKNLMSGIGIDINPKAYIRELNNGEKQMVEIIRAVSQSSRMVIMDEPTSSLSGYEVDALFAVMKKLIKENVAIIYISHRLKEILEMGDTLTVLRDGNVVGTLPVRDVTEDRMVSMMVGREIQNYYIKPNRKKGSKTVLEVCSLTRKGSFKDVSFHLMEGEILGVSGLVGAGRTEVMRAVFGADPIDGGECRLYGKVYKAKTPKDTIKMGMGLIPEDRRGQGLLLGKNVKENASLASVYANSHKGFMDFEWEKREALNYIKRLRIKTSSEKTVTRNLSGGNQQKVVIAKWLMAKSRILIMDEPTRGIDVNAKAEIYTLMKEFVENGGSIILVSSELPEILGCSNRIMVMREGRVTGFLDESEATEETVMQLASKGTSGEGE</sequence>
<evidence type="ECO:0000256" key="1">
    <source>
        <dbReference type="ARBA" id="ARBA00004202"/>
    </source>
</evidence>
<evidence type="ECO:0000256" key="3">
    <source>
        <dbReference type="ARBA" id="ARBA00022475"/>
    </source>
</evidence>
<dbReference type="InterPro" id="IPR003593">
    <property type="entry name" value="AAA+_ATPase"/>
</dbReference>
<dbReference type="PROSITE" id="PS00211">
    <property type="entry name" value="ABC_TRANSPORTER_1"/>
    <property type="match status" value="1"/>
</dbReference>
<dbReference type="InterPro" id="IPR027417">
    <property type="entry name" value="P-loop_NTPase"/>
</dbReference>
<dbReference type="Proteomes" id="UP000669239">
    <property type="component" value="Unassembled WGS sequence"/>
</dbReference>
<evidence type="ECO:0000256" key="9">
    <source>
        <dbReference type="ARBA" id="ARBA00023136"/>
    </source>
</evidence>
<feature type="domain" description="ABC transporter" evidence="10">
    <location>
        <begin position="257"/>
        <end position="500"/>
    </location>
</feature>
<dbReference type="PANTHER" id="PTHR43790:SF3">
    <property type="entry name" value="D-ALLOSE IMPORT ATP-BINDING PROTEIN ALSA-RELATED"/>
    <property type="match status" value="1"/>
</dbReference>
<proteinExistence type="predicted"/>
<keyword evidence="8" id="KW-1278">Translocase</keyword>
<dbReference type="AlphaFoldDB" id="A0AAW5CAR4"/>
<dbReference type="CDD" id="cd03215">
    <property type="entry name" value="ABC_Carb_Monos_II"/>
    <property type="match status" value="1"/>
</dbReference>
<dbReference type="InterPro" id="IPR003439">
    <property type="entry name" value="ABC_transporter-like_ATP-bd"/>
</dbReference>
<dbReference type="PANTHER" id="PTHR43790">
    <property type="entry name" value="CARBOHYDRATE TRANSPORT ATP-BINDING PROTEIN MG119-RELATED"/>
    <property type="match status" value="1"/>
</dbReference>
<evidence type="ECO:0000256" key="2">
    <source>
        <dbReference type="ARBA" id="ARBA00022448"/>
    </source>
</evidence>
<gene>
    <name evidence="12" type="ORF">G5B36_20940</name>
    <name evidence="11" type="ORF">L0N08_27060</name>
</gene>
<comment type="subcellular location">
    <subcellularLocation>
        <location evidence="1">Cell membrane</location>
        <topology evidence="1">Peripheral membrane protein</topology>
    </subcellularLocation>
</comment>
<accession>A0AAW5CAR4</accession>
<reference evidence="12" key="2">
    <citation type="submission" date="2020-02" db="EMBL/GenBank/DDBJ databases">
        <authorList>
            <person name="Littmann E."/>
            <person name="Sorbara M."/>
        </authorList>
    </citation>
    <scope>NUCLEOTIDE SEQUENCE</scope>
    <source>
        <strain evidence="12">MSK.1.17</strain>
    </source>
</reference>
<keyword evidence="2" id="KW-0813">Transport</keyword>
<keyword evidence="3" id="KW-1003">Cell membrane</keyword>
<evidence type="ECO:0000313" key="13">
    <source>
        <dbReference type="Proteomes" id="UP000669239"/>
    </source>
</evidence>
<dbReference type="GO" id="GO:0005886">
    <property type="term" value="C:plasma membrane"/>
    <property type="evidence" value="ECO:0007669"/>
    <property type="project" value="UniProtKB-SubCell"/>
</dbReference>
<dbReference type="SUPFAM" id="SSF52540">
    <property type="entry name" value="P-loop containing nucleoside triphosphate hydrolases"/>
    <property type="match status" value="2"/>
</dbReference>
<evidence type="ECO:0000256" key="5">
    <source>
        <dbReference type="ARBA" id="ARBA00022737"/>
    </source>
</evidence>
<keyword evidence="4" id="KW-0762">Sugar transport</keyword>
<keyword evidence="6" id="KW-0547">Nucleotide-binding</keyword>
<reference evidence="11" key="3">
    <citation type="submission" date="2022-01" db="EMBL/GenBank/DDBJ databases">
        <title>Collection of gut derived symbiotic bacterial strains cultured from healthy donors.</title>
        <authorList>
            <person name="Lin H."/>
            <person name="Kohout C."/>
            <person name="Waligurski E."/>
            <person name="Pamer E.G."/>
        </authorList>
    </citation>
    <scope>NUCLEOTIDE SEQUENCE</scope>
    <source>
        <strain evidence="11">DFI.6.55</strain>
    </source>
</reference>
<dbReference type="GO" id="GO:0005524">
    <property type="term" value="F:ATP binding"/>
    <property type="evidence" value="ECO:0007669"/>
    <property type="project" value="UniProtKB-KW"/>
</dbReference>
<dbReference type="SMART" id="SM00382">
    <property type="entry name" value="AAA"/>
    <property type="match status" value="2"/>
</dbReference>
<dbReference type="InterPro" id="IPR017871">
    <property type="entry name" value="ABC_transporter-like_CS"/>
</dbReference>
<evidence type="ECO:0000313" key="14">
    <source>
        <dbReference type="Proteomes" id="UP001299608"/>
    </source>
</evidence>
<dbReference type="EMBL" id="JAAITT010000035">
    <property type="protein sequence ID" value="NSJ51155.1"/>
    <property type="molecule type" value="Genomic_DNA"/>
</dbReference>
<dbReference type="PROSITE" id="PS50893">
    <property type="entry name" value="ABC_TRANSPORTER_2"/>
    <property type="match status" value="2"/>
</dbReference>
<dbReference type="CDD" id="cd03216">
    <property type="entry name" value="ABC_Carb_Monos_I"/>
    <property type="match status" value="1"/>
</dbReference>
<evidence type="ECO:0000256" key="6">
    <source>
        <dbReference type="ARBA" id="ARBA00022741"/>
    </source>
</evidence>
<dbReference type="Proteomes" id="UP001299608">
    <property type="component" value="Unassembled WGS sequence"/>
</dbReference>
<dbReference type="Gene3D" id="3.40.50.300">
    <property type="entry name" value="P-loop containing nucleotide triphosphate hydrolases"/>
    <property type="match status" value="2"/>
</dbReference>
<keyword evidence="13" id="KW-1185">Reference proteome</keyword>
<keyword evidence="7 11" id="KW-0067">ATP-binding</keyword>
<comment type="caution">
    <text evidence="11">The sequence shown here is derived from an EMBL/GenBank/DDBJ whole genome shotgun (WGS) entry which is preliminary data.</text>
</comment>
<protein>
    <submittedName>
        <fullName evidence="11">Sugar ABC transporter ATP-binding protein</fullName>
    </submittedName>
</protein>
<reference evidence="12 13" key="1">
    <citation type="journal article" date="2020" name="Cell Host Microbe">
        <title>Functional and Genomic Variation between Human-Derived Isolates of Lachnospiraceae Reveals Inter- and Intra-Species Diversity.</title>
        <authorList>
            <person name="Sorbara M.T."/>
            <person name="Littmann E.R."/>
            <person name="Fontana E."/>
            <person name="Moody T.U."/>
            <person name="Kohout C.E."/>
            <person name="Gjonbalaj M."/>
            <person name="Eaton V."/>
            <person name="Seok R."/>
            <person name="Leiner I.M."/>
            <person name="Pamer E.G."/>
        </authorList>
    </citation>
    <scope>NUCLEOTIDE SEQUENCE [LARGE SCALE GENOMIC DNA]</scope>
    <source>
        <strain evidence="12 13">MSK.1.17</strain>
    </source>
</reference>
<evidence type="ECO:0000259" key="10">
    <source>
        <dbReference type="PROSITE" id="PS50893"/>
    </source>
</evidence>
<keyword evidence="5" id="KW-0677">Repeat</keyword>
<organism evidence="11 14">
    <name type="scientific">Enterocloster aldenensis</name>
    <dbReference type="NCBI Taxonomy" id="358742"/>
    <lineage>
        <taxon>Bacteria</taxon>
        <taxon>Bacillati</taxon>
        <taxon>Bacillota</taxon>
        <taxon>Clostridia</taxon>
        <taxon>Lachnospirales</taxon>
        <taxon>Lachnospiraceae</taxon>
        <taxon>Enterocloster</taxon>
    </lineage>
</organism>
<evidence type="ECO:0000313" key="12">
    <source>
        <dbReference type="EMBL" id="NSJ51155.1"/>
    </source>
</evidence>
<keyword evidence="9" id="KW-0472">Membrane</keyword>
<dbReference type="InterPro" id="IPR050107">
    <property type="entry name" value="ABC_carbohydrate_import_ATPase"/>
</dbReference>
<evidence type="ECO:0000256" key="4">
    <source>
        <dbReference type="ARBA" id="ARBA00022597"/>
    </source>
</evidence>